<dbReference type="InterPro" id="IPR012349">
    <property type="entry name" value="Split_barrel_FMN-bd"/>
</dbReference>
<dbReference type="PIRSF" id="PIRSF010372">
    <property type="entry name" value="PaiB"/>
    <property type="match status" value="1"/>
</dbReference>
<dbReference type="STRING" id="46177.SAMN05660976_05110"/>
<reference evidence="1 2" key="1">
    <citation type="submission" date="2016-10" db="EMBL/GenBank/DDBJ databases">
        <authorList>
            <person name="de Groot N.N."/>
        </authorList>
    </citation>
    <scope>NUCLEOTIDE SEQUENCE [LARGE SCALE GENOMIC DNA]</scope>
    <source>
        <strain evidence="1 2">DSM 43357</strain>
    </source>
</reference>
<dbReference type="Gene3D" id="2.30.110.10">
    <property type="entry name" value="Electron Transport, Fmn-binding Protein, Chain A"/>
    <property type="match status" value="1"/>
</dbReference>
<dbReference type="PANTHER" id="PTHR35802:SF1">
    <property type="entry name" value="PROTEASE SYNTHASE AND SPORULATION PROTEIN PAI 2"/>
    <property type="match status" value="1"/>
</dbReference>
<sequence length="207" mass="22450">MLEQPVFAMTDPEQIDALIDAYGWASLVTHTERHGLVVSHLPIVRDRQAPPGSGAVLGHLAGPDGVLHELGRHDAVLIVQGAHGYLSPSWYGETPHVPTWDFQVIHLHGRPEPLDADATFAVLRDTVDHFESVMPVPWTLDSVAGYAARIARGTVGFRLRPRRVVAKAKLSQDESARLRARTAGMLDADGPYRNPALAAAIRSIDAG</sequence>
<name>A0A1H7Y9Y7_9ACTN</name>
<dbReference type="PANTHER" id="PTHR35802">
    <property type="entry name" value="PROTEASE SYNTHASE AND SPORULATION PROTEIN PAI 2"/>
    <property type="match status" value="1"/>
</dbReference>
<evidence type="ECO:0000313" key="2">
    <source>
        <dbReference type="Proteomes" id="UP000198953"/>
    </source>
</evidence>
<accession>A0A1H7Y9Y7</accession>
<dbReference type="InterPro" id="IPR007396">
    <property type="entry name" value="TR_PAI2-type"/>
</dbReference>
<gene>
    <name evidence="1" type="ORF">SAMN05660976_05110</name>
</gene>
<proteinExistence type="predicted"/>
<keyword evidence="2" id="KW-1185">Reference proteome</keyword>
<dbReference type="RefSeq" id="WP_055502098.1">
    <property type="nucleotide sequence ID" value="NZ_BBZG01000001.1"/>
</dbReference>
<dbReference type="Proteomes" id="UP000198953">
    <property type="component" value="Unassembled WGS sequence"/>
</dbReference>
<protein>
    <submittedName>
        <fullName evidence="1">Negative transcriptional regulator, PaiB family</fullName>
    </submittedName>
</protein>
<dbReference type="EMBL" id="FOBF01000013">
    <property type="protein sequence ID" value="SEM42803.1"/>
    <property type="molecule type" value="Genomic_DNA"/>
</dbReference>
<organism evidence="1 2">
    <name type="scientific">Nonomuraea pusilla</name>
    <dbReference type="NCBI Taxonomy" id="46177"/>
    <lineage>
        <taxon>Bacteria</taxon>
        <taxon>Bacillati</taxon>
        <taxon>Actinomycetota</taxon>
        <taxon>Actinomycetes</taxon>
        <taxon>Streptosporangiales</taxon>
        <taxon>Streptosporangiaceae</taxon>
        <taxon>Nonomuraea</taxon>
    </lineage>
</organism>
<dbReference type="SUPFAM" id="SSF50475">
    <property type="entry name" value="FMN-binding split barrel"/>
    <property type="match status" value="1"/>
</dbReference>
<dbReference type="Pfam" id="PF04299">
    <property type="entry name" value="FMN_bind_2"/>
    <property type="match status" value="1"/>
</dbReference>
<dbReference type="AlphaFoldDB" id="A0A1H7Y9Y7"/>
<evidence type="ECO:0000313" key="1">
    <source>
        <dbReference type="EMBL" id="SEM42803.1"/>
    </source>
</evidence>